<sequence>MRISLSKDGKLLEETDKHLKEEVAREIAEKFLDEKGISGEIKEIKLDTNWQVRFVGEERVGEILIERISGRVLKSEIFLTEAVIEGIYRNHVLEKFNDKNLKTETILVHKERGYATIKLSGNEAFYYAKLDLRTGELLEEDTVPNKGLMAKIKKLQLDAKYK</sequence>
<reference evidence="2" key="1">
    <citation type="journal article" date="2015" name="MBio">
        <title>Genome-Resolved Metagenomic Analysis Reveals Roles for Candidate Phyla and Other Microbial Community Members in Biogeochemical Transformations in Oil Reservoirs.</title>
        <authorList>
            <person name="Hu P."/>
            <person name="Tom L."/>
            <person name="Singh A."/>
            <person name="Thomas B.C."/>
            <person name="Baker B.J."/>
            <person name="Piceno Y.M."/>
            <person name="Andersen G.L."/>
            <person name="Banfield J.F."/>
        </authorList>
    </citation>
    <scope>NUCLEOTIDE SEQUENCE [LARGE SCALE GENOMIC DNA]</scope>
</reference>
<evidence type="ECO:0000313" key="2">
    <source>
        <dbReference type="Proteomes" id="UP000053911"/>
    </source>
</evidence>
<keyword evidence="1" id="KW-0378">Hydrolase</keyword>
<dbReference type="GO" id="GO:0004519">
    <property type="term" value="F:endonuclease activity"/>
    <property type="evidence" value="ECO:0007669"/>
    <property type="project" value="UniProtKB-KW"/>
</dbReference>
<protein>
    <submittedName>
        <fullName evidence="1">Putative type II restriction endonuclease</fullName>
    </submittedName>
</protein>
<proteinExistence type="predicted"/>
<keyword evidence="1" id="KW-0540">Nuclease</keyword>
<name>A0A101EL34_9EURY</name>
<evidence type="ECO:0000313" key="1">
    <source>
        <dbReference type="EMBL" id="KUK17362.1"/>
    </source>
</evidence>
<dbReference type="EMBL" id="LGFD01000026">
    <property type="protein sequence ID" value="KUK17362.1"/>
    <property type="molecule type" value="Genomic_DNA"/>
</dbReference>
<gene>
    <name evidence="1" type="ORF">XD54_1359</name>
</gene>
<comment type="caution">
    <text evidence="1">The sequence shown here is derived from an EMBL/GenBank/DDBJ whole genome shotgun (WGS) entry which is preliminary data.</text>
</comment>
<organism evidence="1 2">
    <name type="scientific">Thermococcus sibiricus</name>
    <dbReference type="NCBI Taxonomy" id="172049"/>
    <lineage>
        <taxon>Archaea</taxon>
        <taxon>Methanobacteriati</taxon>
        <taxon>Methanobacteriota</taxon>
        <taxon>Thermococci</taxon>
        <taxon>Thermococcales</taxon>
        <taxon>Thermococcaceae</taxon>
        <taxon>Thermococcus</taxon>
    </lineage>
</organism>
<keyword evidence="1" id="KW-0255">Endonuclease</keyword>
<dbReference type="Proteomes" id="UP000053911">
    <property type="component" value="Unassembled WGS sequence"/>
</dbReference>
<accession>A0A101EL34</accession>
<dbReference type="PATRIC" id="fig|172049.5.peg.248"/>
<dbReference type="RefSeq" id="WP_283217691.1">
    <property type="nucleotide sequence ID" value="NZ_LGFD01000026.1"/>
</dbReference>
<dbReference type="AlphaFoldDB" id="A0A101EL34"/>